<dbReference type="InterPro" id="IPR009061">
    <property type="entry name" value="DNA-bd_dom_put_sf"/>
</dbReference>
<evidence type="ECO:0000313" key="3">
    <source>
        <dbReference type="Proteomes" id="UP001233164"/>
    </source>
</evidence>
<dbReference type="NCBIfam" id="TIGR01764">
    <property type="entry name" value="excise"/>
    <property type="match status" value="1"/>
</dbReference>
<dbReference type="InterPro" id="IPR041657">
    <property type="entry name" value="HTH_17"/>
</dbReference>
<protein>
    <submittedName>
        <fullName evidence="2">Helix-turn-helix domain-containing protein</fullName>
    </submittedName>
</protein>
<accession>A0ABT7RLV7</accession>
<dbReference type="Pfam" id="PF12728">
    <property type="entry name" value="HTH_17"/>
    <property type="match status" value="1"/>
</dbReference>
<reference evidence="2 3" key="1">
    <citation type="submission" date="2023-06" db="EMBL/GenBank/DDBJ databases">
        <title>Rhodococcus indonesiensis sp. nov a new member of the Rhodococcus ruber lineage isolated from a sediment of neutral hot spring.</title>
        <authorList>
            <person name="Kusuma A.B."/>
            <person name="Fenylestari G."/>
            <person name="Ammar F."/>
            <person name="Nouioui I."/>
            <person name="Goodfellow M."/>
        </authorList>
    </citation>
    <scope>NUCLEOTIDE SEQUENCE [LARGE SCALE GENOMIC DNA]</scope>
    <source>
        <strain evidence="2 3">CSLK01-03</strain>
    </source>
</reference>
<dbReference type="InterPro" id="IPR010093">
    <property type="entry name" value="SinI_DNA-bd"/>
</dbReference>
<comment type="caution">
    <text evidence="2">The sequence shown here is derived from an EMBL/GenBank/DDBJ whole genome shotgun (WGS) entry which is preliminary data.</text>
</comment>
<dbReference type="EMBL" id="JAUBOF010000026">
    <property type="protein sequence ID" value="MDM7488612.1"/>
    <property type="molecule type" value="Genomic_DNA"/>
</dbReference>
<evidence type="ECO:0000313" key="2">
    <source>
        <dbReference type="EMBL" id="MDM7488612.1"/>
    </source>
</evidence>
<name>A0ABT7RLV7_9NOCA</name>
<sequence length="63" mass="7019">MCTCDAAEKKYVTVAEVAEQYSVSQLTVRRWIEAGKISAVKFGSKLVRVDLDSVKSFVQPVRP</sequence>
<feature type="domain" description="Helix-turn-helix" evidence="1">
    <location>
        <begin position="11"/>
        <end position="59"/>
    </location>
</feature>
<gene>
    <name evidence="2" type="ORF">QT969_09950</name>
</gene>
<proteinExistence type="predicted"/>
<organism evidence="2 3">
    <name type="scientific">Rhodococcus indonesiensis</name>
    <dbReference type="NCBI Taxonomy" id="3055869"/>
    <lineage>
        <taxon>Bacteria</taxon>
        <taxon>Bacillati</taxon>
        <taxon>Actinomycetota</taxon>
        <taxon>Actinomycetes</taxon>
        <taxon>Mycobacteriales</taxon>
        <taxon>Nocardiaceae</taxon>
        <taxon>Rhodococcus</taxon>
    </lineage>
</organism>
<dbReference type="Proteomes" id="UP001233164">
    <property type="component" value="Unassembled WGS sequence"/>
</dbReference>
<keyword evidence="3" id="KW-1185">Reference proteome</keyword>
<evidence type="ECO:0000259" key="1">
    <source>
        <dbReference type="Pfam" id="PF12728"/>
    </source>
</evidence>
<dbReference type="SUPFAM" id="SSF46955">
    <property type="entry name" value="Putative DNA-binding domain"/>
    <property type="match status" value="1"/>
</dbReference>
<dbReference type="RefSeq" id="WP_289378681.1">
    <property type="nucleotide sequence ID" value="NZ_JAUBOF010000026.1"/>
</dbReference>